<dbReference type="AlphaFoldDB" id="A0A7T7WKN2"/>
<accession>A0A7T7WKN2</accession>
<gene>
    <name evidence="1" type="ORF">IAQ69_07140</name>
</gene>
<dbReference type="RefSeq" id="WP_200230666.1">
    <property type="nucleotide sequence ID" value="NZ_CP060811.1"/>
</dbReference>
<proteinExistence type="predicted"/>
<dbReference type="Proteomes" id="UP000596079">
    <property type="component" value="Chromosome"/>
</dbReference>
<evidence type="ECO:0000313" key="1">
    <source>
        <dbReference type="EMBL" id="QQN89417.1"/>
    </source>
</evidence>
<dbReference type="EMBL" id="CP060811">
    <property type="protein sequence ID" value="QQN89417.1"/>
    <property type="molecule type" value="Genomic_DNA"/>
</dbReference>
<organism evidence="1 2">
    <name type="scientific">Acinetobacter variabilis</name>
    <dbReference type="NCBI Taxonomy" id="70346"/>
    <lineage>
        <taxon>Bacteria</taxon>
        <taxon>Pseudomonadati</taxon>
        <taxon>Pseudomonadota</taxon>
        <taxon>Gammaproteobacteria</taxon>
        <taxon>Moraxellales</taxon>
        <taxon>Moraxellaceae</taxon>
        <taxon>Acinetobacter</taxon>
    </lineage>
</organism>
<evidence type="ECO:0000313" key="2">
    <source>
        <dbReference type="Proteomes" id="UP000596079"/>
    </source>
</evidence>
<sequence length="334" mass="38420">MRKPSQKLILRQIRLNIRDRNSKRRVKSPGVCFDKEIIVKFPKIISIAYPAYRAKLLKALKHIHIRDITKKPIFLDFRNVELLYPDGAIYLVHKLDKLCNKINIKGRSSSFTTVRAMLSKLGIHKLMKVAEYRPTKLLRIVERWHIIEGVSAELGDKYDEIEDQINKIVKDKKSKMILHNAISEAITNVINHAYDPLDDYKKWLLFFAIDPERESCYIVLSDLGKTIPATVPVTWKEKMMNLNDLYLSKKDSQLIELATKLHKSATGLDYRGKGFTDIMQVERDMDGSKVMVVSRNGAWSSEAGPKDYPDAIQGTTVNWSLPLNLTNRSLLRDA</sequence>
<evidence type="ECO:0008006" key="3">
    <source>
        <dbReference type="Google" id="ProtNLM"/>
    </source>
</evidence>
<reference evidence="1 2" key="1">
    <citation type="submission" date="2020-08" db="EMBL/GenBank/DDBJ databases">
        <title>Emergence of ISAba1-mediated novel tet(X) in Acinetobacter variabilis from a chicken farm.</title>
        <authorList>
            <person name="Peng K."/>
            <person name="Li R."/>
        </authorList>
    </citation>
    <scope>NUCLEOTIDE SEQUENCE [LARGE SCALE GENOMIC DNA]</scope>
    <source>
        <strain evidence="1 2">XM9F202-2</strain>
    </source>
</reference>
<protein>
    <recommendedName>
        <fullName evidence="3">ATP-binding protein</fullName>
    </recommendedName>
</protein>
<name>A0A7T7WKN2_9GAMM</name>